<feature type="transmembrane region" description="Helical" evidence="6">
    <location>
        <begin position="129"/>
        <end position="146"/>
    </location>
</feature>
<dbReference type="AlphaFoldDB" id="A0A4R9KAF5"/>
<evidence type="ECO:0000256" key="4">
    <source>
        <dbReference type="ARBA" id="ARBA00022989"/>
    </source>
</evidence>
<dbReference type="GO" id="GO:0016787">
    <property type="term" value="F:hydrolase activity"/>
    <property type="evidence" value="ECO:0007669"/>
    <property type="project" value="TreeGrafter"/>
</dbReference>
<name>A0A4R9KAF5_9LEPT</name>
<evidence type="ECO:0000313" key="8">
    <source>
        <dbReference type="Proteomes" id="UP000297693"/>
    </source>
</evidence>
<dbReference type="PANTHER" id="PTHR31885">
    <property type="entry name" value="GH04784P"/>
    <property type="match status" value="1"/>
</dbReference>
<keyword evidence="5 6" id="KW-0472">Membrane</keyword>
<gene>
    <name evidence="7" type="ORF">EHQ58_03865</name>
</gene>
<feature type="transmembrane region" description="Helical" evidence="6">
    <location>
        <begin position="189"/>
        <end position="209"/>
    </location>
</feature>
<evidence type="ECO:0000256" key="3">
    <source>
        <dbReference type="ARBA" id="ARBA00022692"/>
    </source>
</evidence>
<feature type="transmembrane region" description="Helical" evidence="6">
    <location>
        <begin position="28"/>
        <end position="45"/>
    </location>
</feature>
<dbReference type="EMBL" id="RQGD01000014">
    <property type="protein sequence ID" value="TGL61763.1"/>
    <property type="molecule type" value="Genomic_DNA"/>
</dbReference>
<feature type="transmembrane region" description="Helical" evidence="6">
    <location>
        <begin position="105"/>
        <end position="123"/>
    </location>
</feature>
<feature type="transmembrane region" description="Helical" evidence="6">
    <location>
        <begin position="80"/>
        <end position="98"/>
    </location>
</feature>
<dbReference type="Proteomes" id="UP000297693">
    <property type="component" value="Unassembled WGS sequence"/>
</dbReference>
<reference evidence="7" key="1">
    <citation type="journal article" date="2019" name="PLoS Negl. Trop. Dis.">
        <title>Revisiting the worldwide diversity of Leptospira species in the environment.</title>
        <authorList>
            <person name="Vincent A.T."/>
            <person name="Schiettekatte O."/>
            <person name="Bourhy P."/>
            <person name="Veyrier F.J."/>
            <person name="Picardeau M."/>
        </authorList>
    </citation>
    <scope>NUCLEOTIDE SEQUENCE [LARGE SCALE GENOMIC DNA]</scope>
    <source>
        <strain evidence="7">201702476</strain>
    </source>
</reference>
<feature type="transmembrane region" description="Helical" evidence="6">
    <location>
        <begin position="57"/>
        <end position="74"/>
    </location>
</feature>
<comment type="similarity">
    <text evidence="2">Belongs to the TMEM86 family.</text>
</comment>
<keyword evidence="8" id="KW-1185">Reference proteome</keyword>
<keyword evidence="4 6" id="KW-1133">Transmembrane helix</keyword>
<evidence type="ECO:0000256" key="2">
    <source>
        <dbReference type="ARBA" id="ARBA00007375"/>
    </source>
</evidence>
<dbReference type="GO" id="GO:0016020">
    <property type="term" value="C:membrane"/>
    <property type="evidence" value="ECO:0007669"/>
    <property type="project" value="UniProtKB-SubCell"/>
</dbReference>
<accession>A0A4R9KAF5</accession>
<comment type="caution">
    <text evidence="7">The sequence shown here is derived from an EMBL/GenBank/DDBJ whole genome shotgun (WGS) entry which is preliminary data.</text>
</comment>
<evidence type="ECO:0000256" key="6">
    <source>
        <dbReference type="SAM" id="Phobius"/>
    </source>
</evidence>
<keyword evidence="3 6" id="KW-0812">Transmembrane</keyword>
<evidence type="ECO:0000256" key="1">
    <source>
        <dbReference type="ARBA" id="ARBA00004141"/>
    </source>
</evidence>
<feature type="transmembrane region" description="Helical" evidence="6">
    <location>
        <begin position="5"/>
        <end position="22"/>
    </location>
</feature>
<dbReference type="PANTHER" id="PTHR31885:SF6">
    <property type="entry name" value="GH04784P"/>
    <property type="match status" value="1"/>
</dbReference>
<dbReference type="Pfam" id="PF07947">
    <property type="entry name" value="YhhN"/>
    <property type="match status" value="1"/>
</dbReference>
<feature type="transmembrane region" description="Helical" evidence="6">
    <location>
        <begin position="158"/>
        <end position="177"/>
    </location>
</feature>
<evidence type="ECO:0000256" key="5">
    <source>
        <dbReference type="ARBA" id="ARBA00023136"/>
    </source>
</evidence>
<proteinExistence type="inferred from homology"/>
<evidence type="ECO:0000313" key="7">
    <source>
        <dbReference type="EMBL" id="TGL61763.1"/>
    </source>
</evidence>
<protein>
    <submittedName>
        <fullName evidence="7">Lysoplasmalogenase</fullName>
    </submittedName>
</protein>
<comment type="subcellular location">
    <subcellularLocation>
        <location evidence="1">Membrane</location>
        <topology evidence="1">Multi-pass membrane protein</topology>
    </subcellularLocation>
</comment>
<sequence>MTKDIVLFGLYSIVHLVAIVSITKENVFFLPSKIIPILLLILFLSRDWAYLLKKGKLVVVALVFSLFGDSFLALPSPDFFVPGLGSFLVAQLIYAYAFSIGSKLSIVRLIPFVIFGCTFFYFLKPELGPLLIPVAVYVSAICLMGWRSLARVAPSRVYFLGLFGSLIFILSDSIIAYSMFLNRTMDRQVASLLIMITYYLAQFFIYAATKVEELNSVRRKST</sequence>
<dbReference type="OrthoDB" id="5592477at2"/>
<dbReference type="InterPro" id="IPR012506">
    <property type="entry name" value="TMEM86B-like"/>
</dbReference>
<organism evidence="7 8">
    <name type="scientific">Leptospira ognonensis</name>
    <dbReference type="NCBI Taxonomy" id="2484945"/>
    <lineage>
        <taxon>Bacteria</taxon>
        <taxon>Pseudomonadati</taxon>
        <taxon>Spirochaetota</taxon>
        <taxon>Spirochaetia</taxon>
        <taxon>Leptospirales</taxon>
        <taxon>Leptospiraceae</taxon>
        <taxon>Leptospira</taxon>
    </lineage>
</organism>
<dbReference type="RefSeq" id="WP_135622202.1">
    <property type="nucleotide sequence ID" value="NZ_RQGD01000014.1"/>
</dbReference>